<evidence type="ECO:0000313" key="2">
    <source>
        <dbReference type="Proteomes" id="UP001596470"/>
    </source>
</evidence>
<dbReference type="EMBL" id="JBHSYS010000005">
    <property type="protein sequence ID" value="MFC6960105.1"/>
    <property type="molecule type" value="Genomic_DNA"/>
</dbReference>
<evidence type="ECO:0000313" key="1">
    <source>
        <dbReference type="EMBL" id="MFC6960105.1"/>
    </source>
</evidence>
<keyword evidence="2" id="KW-1185">Reference proteome</keyword>
<organism evidence="1 2">
    <name type="scientific">Glycomyces mayteni</name>
    <dbReference type="NCBI Taxonomy" id="543887"/>
    <lineage>
        <taxon>Bacteria</taxon>
        <taxon>Bacillati</taxon>
        <taxon>Actinomycetota</taxon>
        <taxon>Actinomycetes</taxon>
        <taxon>Glycomycetales</taxon>
        <taxon>Glycomycetaceae</taxon>
        <taxon>Glycomyces</taxon>
    </lineage>
</organism>
<sequence>MAYSPDFAVLLAPGAVFDAGWNDGTTGRIGPLDLGAAVLPTGRVVGCDPLVFPENAPYLVAVEPGSYPLVAWVAVFSREGKETDRRNAALELRVSEAPTVAWEMALTSADADVAGLSEDGFFGYGVDAGCGTLADEAAVRVLKGWDYERTEDVFIGEMDWEGPVTGLASAVTDPATGANVVLVGSGFGDGAYPTFIGRDADGGVTRFVTDFLVLPD</sequence>
<name>A0ABW2DCK0_9ACTN</name>
<comment type="caution">
    <text evidence="1">The sequence shown here is derived from an EMBL/GenBank/DDBJ whole genome shotgun (WGS) entry which is preliminary data.</text>
</comment>
<dbReference type="RefSeq" id="WP_382356215.1">
    <property type="nucleotide sequence ID" value="NZ_JBHMBP010000005.1"/>
</dbReference>
<dbReference type="Pfam" id="PF14025">
    <property type="entry name" value="DUF4241"/>
    <property type="match status" value="1"/>
</dbReference>
<gene>
    <name evidence="1" type="ORF">ACFQS3_23185</name>
</gene>
<proteinExistence type="predicted"/>
<dbReference type="InterPro" id="IPR025335">
    <property type="entry name" value="DUF4241"/>
</dbReference>
<accession>A0ABW2DCK0</accession>
<reference evidence="2" key="1">
    <citation type="journal article" date="2019" name="Int. J. Syst. Evol. Microbiol.">
        <title>The Global Catalogue of Microorganisms (GCM) 10K type strain sequencing project: providing services to taxonomists for standard genome sequencing and annotation.</title>
        <authorList>
            <consortium name="The Broad Institute Genomics Platform"/>
            <consortium name="The Broad Institute Genome Sequencing Center for Infectious Disease"/>
            <person name="Wu L."/>
            <person name="Ma J."/>
        </authorList>
    </citation>
    <scope>NUCLEOTIDE SEQUENCE [LARGE SCALE GENOMIC DNA]</scope>
    <source>
        <strain evidence="2">KACC 12634</strain>
    </source>
</reference>
<protein>
    <submittedName>
        <fullName evidence="1">DUF4241 domain-containing protein</fullName>
    </submittedName>
</protein>
<dbReference type="Proteomes" id="UP001596470">
    <property type="component" value="Unassembled WGS sequence"/>
</dbReference>